<protein>
    <submittedName>
        <fullName evidence="1">Uncharacterized protein</fullName>
    </submittedName>
</protein>
<dbReference type="EMBL" id="LNQE01001628">
    <property type="protein sequence ID" value="KUG14707.1"/>
    <property type="molecule type" value="Genomic_DNA"/>
</dbReference>
<dbReference type="AlphaFoldDB" id="A0A0W8F2U1"/>
<gene>
    <name evidence="1" type="ORF">ASZ90_015649</name>
</gene>
<reference evidence="1" key="1">
    <citation type="journal article" date="2015" name="Proc. Natl. Acad. Sci. U.S.A.">
        <title>Networks of energetic and metabolic interactions define dynamics in microbial communities.</title>
        <authorList>
            <person name="Embree M."/>
            <person name="Liu J.K."/>
            <person name="Al-Bassam M.M."/>
            <person name="Zengler K."/>
        </authorList>
    </citation>
    <scope>NUCLEOTIDE SEQUENCE</scope>
</reference>
<name>A0A0W8F2U1_9ZZZZ</name>
<organism evidence="1">
    <name type="scientific">hydrocarbon metagenome</name>
    <dbReference type="NCBI Taxonomy" id="938273"/>
    <lineage>
        <taxon>unclassified sequences</taxon>
        <taxon>metagenomes</taxon>
        <taxon>ecological metagenomes</taxon>
    </lineage>
</organism>
<accession>A0A0W8F2U1</accession>
<comment type="caution">
    <text evidence="1">The sequence shown here is derived from an EMBL/GenBank/DDBJ whole genome shotgun (WGS) entry which is preliminary data.</text>
</comment>
<sequence>MVTPERRRHLDTAVTRYPVELVLVTRVSAFQCFLAPETGFDRGRGVR</sequence>
<proteinExistence type="predicted"/>
<evidence type="ECO:0000313" key="1">
    <source>
        <dbReference type="EMBL" id="KUG14707.1"/>
    </source>
</evidence>